<proteinExistence type="predicted"/>
<organism evidence="2 3">
    <name type="scientific">Nostoc sphaeroides CCNUC1</name>
    <dbReference type="NCBI Taxonomy" id="2653204"/>
    <lineage>
        <taxon>Bacteria</taxon>
        <taxon>Bacillati</taxon>
        <taxon>Cyanobacteriota</taxon>
        <taxon>Cyanophyceae</taxon>
        <taxon>Nostocales</taxon>
        <taxon>Nostocaceae</taxon>
        <taxon>Nostoc</taxon>
    </lineage>
</organism>
<evidence type="ECO:0000313" key="2">
    <source>
        <dbReference type="EMBL" id="QFS42654.1"/>
    </source>
</evidence>
<evidence type="ECO:0000313" key="3">
    <source>
        <dbReference type="Proteomes" id="UP000326678"/>
    </source>
</evidence>
<keyword evidence="3" id="KW-1185">Reference proteome</keyword>
<evidence type="ECO:0008006" key="4">
    <source>
        <dbReference type="Google" id="ProtNLM"/>
    </source>
</evidence>
<protein>
    <recommendedName>
        <fullName evidence="4">DUF104 domain-containing protein</fullName>
    </recommendedName>
</protein>
<dbReference type="Proteomes" id="UP000326678">
    <property type="component" value="Chromosome Gxm1"/>
</dbReference>
<dbReference type="KEGG" id="nsh:GXM_00127"/>
<gene>
    <name evidence="2" type="ORF">GXM_00127</name>
</gene>
<reference evidence="2 3" key="1">
    <citation type="submission" date="2019-10" db="EMBL/GenBank/DDBJ databases">
        <title>Genomic and transcriptomic insights into the perfect genentic adaptation of a filamentous nitrogen-fixing cyanobacterium to rice fields.</title>
        <authorList>
            <person name="Chen Z."/>
        </authorList>
    </citation>
    <scope>NUCLEOTIDE SEQUENCE [LARGE SCALE GENOMIC DNA]</scope>
    <source>
        <strain evidence="2">CCNUC1</strain>
    </source>
</reference>
<evidence type="ECO:0000256" key="1">
    <source>
        <dbReference type="SAM" id="MobiDB-lite"/>
    </source>
</evidence>
<sequence>MQAALRITTKVLPGNKIEIEIPEAEIGDSVDVFVILPEKPKIKRRSAIEIIEEVHAKRTPKTAEEIDRQLQEERNSWDS</sequence>
<accession>A0A5P8VQP6</accession>
<dbReference type="EMBL" id="CP045226">
    <property type="protein sequence ID" value="QFS42654.1"/>
    <property type="molecule type" value="Genomic_DNA"/>
</dbReference>
<dbReference type="RefSeq" id="WP_118165402.1">
    <property type="nucleotide sequence ID" value="NZ_CP045226.1"/>
</dbReference>
<feature type="region of interest" description="Disordered" evidence="1">
    <location>
        <begin position="60"/>
        <end position="79"/>
    </location>
</feature>
<name>A0A5P8VQP6_9NOSO</name>
<dbReference type="AlphaFoldDB" id="A0A5P8VQP6"/>